<reference evidence="4 5" key="1">
    <citation type="submission" date="2024-01" db="EMBL/GenBank/DDBJ databases">
        <title>A draft genome for a cacao thread blight-causing isolate of Paramarasmius palmivorus.</title>
        <authorList>
            <person name="Baruah I.K."/>
            <person name="Bukari Y."/>
            <person name="Amoako-Attah I."/>
            <person name="Meinhardt L.W."/>
            <person name="Bailey B.A."/>
            <person name="Cohen S.P."/>
        </authorList>
    </citation>
    <scope>NUCLEOTIDE SEQUENCE [LARGE SCALE GENOMIC DNA]</scope>
    <source>
        <strain evidence="4 5">GH-12</strain>
    </source>
</reference>
<keyword evidence="1" id="KW-0175">Coiled coil</keyword>
<dbReference type="PROSITE" id="PS50181">
    <property type="entry name" value="FBOX"/>
    <property type="match status" value="1"/>
</dbReference>
<feature type="domain" description="F-box" evidence="3">
    <location>
        <begin position="68"/>
        <end position="113"/>
    </location>
</feature>
<feature type="region of interest" description="Disordered" evidence="2">
    <location>
        <begin position="32"/>
        <end position="68"/>
    </location>
</feature>
<dbReference type="Proteomes" id="UP001383192">
    <property type="component" value="Unassembled WGS sequence"/>
</dbReference>
<evidence type="ECO:0000313" key="4">
    <source>
        <dbReference type="EMBL" id="KAK7028841.1"/>
    </source>
</evidence>
<protein>
    <recommendedName>
        <fullName evidence="3">F-box domain-containing protein</fullName>
    </recommendedName>
</protein>
<comment type="caution">
    <text evidence="4">The sequence shown here is derived from an EMBL/GenBank/DDBJ whole genome shotgun (WGS) entry which is preliminary data.</text>
</comment>
<accession>A0AAW0BQ77</accession>
<dbReference type="SMART" id="SM00256">
    <property type="entry name" value="FBOX"/>
    <property type="match status" value="1"/>
</dbReference>
<feature type="compositionally biased region" description="Basic residues" evidence="2">
    <location>
        <begin position="32"/>
        <end position="41"/>
    </location>
</feature>
<dbReference type="Pfam" id="PF12937">
    <property type="entry name" value="F-box-like"/>
    <property type="match status" value="1"/>
</dbReference>
<evidence type="ECO:0000256" key="1">
    <source>
        <dbReference type="SAM" id="Coils"/>
    </source>
</evidence>
<name>A0AAW0BQ77_9AGAR</name>
<keyword evidence="5" id="KW-1185">Reference proteome</keyword>
<feature type="coiled-coil region" evidence="1">
    <location>
        <begin position="216"/>
        <end position="256"/>
    </location>
</feature>
<dbReference type="InterPro" id="IPR001810">
    <property type="entry name" value="F-box_dom"/>
</dbReference>
<proteinExistence type="predicted"/>
<evidence type="ECO:0000256" key="2">
    <source>
        <dbReference type="SAM" id="MobiDB-lite"/>
    </source>
</evidence>
<evidence type="ECO:0000313" key="5">
    <source>
        <dbReference type="Proteomes" id="UP001383192"/>
    </source>
</evidence>
<dbReference type="CDD" id="cd09917">
    <property type="entry name" value="F-box_SF"/>
    <property type="match status" value="1"/>
</dbReference>
<organism evidence="4 5">
    <name type="scientific">Paramarasmius palmivorus</name>
    <dbReference type="NCBI Taxonomy" id="297713"/>
    <lineage>
        <taxon>Eukaryota</taxon>
        <taxon>Fungi</taxon>
        <taxon>Dikarya</taxon>
        <taxon>Basidiomycota</taxon>
        <taxon>Agaricomycotina</taxon>
        <taxon>Agaricomycetes</taxon>
        <taxon>Agaricomycetidae</taxon>
        <taxon>Agaricales</taxon>
        <taxon>Marasmiineae</taxon>
        <taxon>Marasmiaceae</taxon>
        <taxon>Paramarasmius</taxon>
    </lineage>
</organism>
<gene>
    <name evidence="4" type="ORF">VNI00_014854</name>
</gene>
<sequence length="568" mass="64941">MNQPRRSGRIKALSPQQNAIVEDEGGEIVALKPRKKKRLLKGHNDSDEEEADAQQPKQKKPRGNAGKLSLLPTMPLDILFEILSNLPPKSLLALIDVNRAFRQTFAEPIWTTLKREHEAPDLPPGVQISEVDWMRLLFGGTGCSMCKAKGVRLDWVFRKRLCHKCLIPQSTPRKGFHVVFPGSFYRSNRDTILSLVVPTQLSGTVYYPRSEICKVAQELQQNESREKKKADKAAAKDEYVKERKEYVNKLKEHKELCVQWMAGQIQKQNKDTGQIMHTRIEEVKKRVLAMGYTDPDANAATYMNCVCRPTPLTERSWKMIESEVIRGIDSARMTTVLAAKPQFFRDRCNTVSRVYIDSLKSLPPNEWLQYPNTKMVFLLAPINGILTRLEEETVTEADFRAALETEAFRKSVADWKKMHRDHVLKHWKHSDSGRDNFYNLATTHINCYHCRFPGTFDEVIRHVYGPSCDEPHHLDSVGTIIPYRFNWIVVALVKASGLDPAMTTAAEMDEKGLWYRCQGRWGSDDEAFVGTWRECVRLPSSKEESINVHMTDTSSQPADHMVSGICVR</sequence>
<dbReference type="InterPro" id="IPR036047">
    <property type="entry name" value="F-box-like_dom_sf"/>
</dbReference>
<dbReference type="AlphaFoldDB" id="A0AAW0BQ77"/>
<dbReference type="SUPFAM" id="SSF81383">
    <property type="entry name" value="F-box domain"/>
    <property type="match status" value="1"/>
</dbReference>
<dbReference type="EMBL" id="JAYKXP010000088">
    <property type="protein sequence ID" value="KAK7028841.1"/>
    <property type="molecule type" value="Genomic_DNA"/>
</dbReference>
<evidence type="ECO:0000259" key="3">
    <source>
        <dbReference type="PROSITE" id="PS50181"/>
    </source>
</evidence>